<dbReference type="HOGENOM" id="CLU_004317_1_0_10"/>
<dbReference type="NCBIfam" id="TIGR04056">
    <property type="entry name" value="OMP_RagA_SusC"/>
    <property type="match status" value="1"/>
</dbReference>
<dbReference type="SUPFAM" id="SSF56935">
    <property type="entry name" value="Porins"/>
    <property type="match status" value="1"/>
</dbReference>
<dbReference type="Proteomes" id="UP000006051">
    <property type="component" value="Chromosome"/>
</dbReference>
<evidence type="ECO:0000256" key="1">
    <source>
        <dbReference type="PROSITE-ProRule" id="PRU01360"/>
    </source>
</evidence>
<sequence length="1015" mass="114868">MRQKIIWCSLFLLFFTTVVLGQITGKVEDEFGPLESAQVAIKGSDVQTLTNAKGEFSIDGKIGDVLVITNPTTLSEATFPVKKLNMGLLKVRESEVNLDVIVGYGKQKRASVTGAITSVKGADLRMSSSSLTSSFAGQMAGIISTASSGEPGAGSNFYIRGIGTFGGRATPLILLDDVEISIGDLNNIPTETIESFSILKDASATAIYGSRGANGVMLVKTKNGNHNEKTRVGVSFEYSIHQPLNFPNFVDGPTWMELYNEALISRNPNAKPRYSQDVIDNTRNGVNPYVFPNVDWKDVLFRDFSMSQRANVNIQGGGNKTTYYMSIQANHDNGILKSKKEYSWNNNINRWSYNFQNNISYNLLEGTKIDLRMNAQVGQRTSGNYGTSALFKKLLGANPIAFPITFPEYLTPEDEIPGHINFGTAIITGNTPRENLYETLLNSFQESRYNTINTSLKLSQDLKFITKGLSANVLFNFKNWSQSSYNQSIEGYEYRLKDGSYNPDTGEFAIERVGTKGSDYINQSKINKNGDNTMVINAQINYGRKFGKHNVKGMVLYNQREFRNDILPRRNQSYSARFNYGYDEKYLAEISAGYTGTERLPKGERFEFFPSLSLGWVISREDFFSPLSSTVNFLKLRGSYGLAGSDDTGLGAGAEHFLYRDKVKLKSDGYEYWTGENLGFHRKGVEMINYAVRNARWEKVKQFDVGVETLLFNKLNLTVDYFNNNRYDILLKREAWPQMLGYHNSKPWSNKGRVRSWGWDGSMNFRTNITNDLSMMLRGNFTYVQNKYLDVDDPEYEYSWRNRTGYPLSYTYGYIAEGLFQSQEEIDNSPRQDLGSTPKPGDIKYRDVTGDGKITNDDQVMISKYGGQPRLQYGFGINFFYKKFDVNLFFNGSAKRTIMTGLMSPFGQNDNAVFQLIADNRWTEANPNPNAKYPRLGLLEADTQNNSPASTYWMRNGSFLRFKTLEIGYKFKQGRVFLEANNLALFSKFKDWDPELSWNAYPLQRTYNVGVQLHF</sequence>
<dbReference type="GO" id="GO:0009279">
    <property type="term" value="C:cell outer membrane"/>
    <property type="evidence" value="ECO:0007669"/>
    <property type="project" value="UniProtKB-SubCell"/>
</dbReference>
<dbReference type="SUPFAM" id="SSF49464">
    <property type="entry name" value="Carboxypeptidase regulatory domain-like"/>
    <property type="match status" value="1"/>
</dbReference>
<keyword evidence="4" id="KW-1185">Reference proteome</keyword>
<dbReference type="GeneID" id="97258918"/>
<reference evidence="3 4" key="1">
    <citation type="submission" date="2012-06" db="EMBL/GenBank/DDBJ databases">
        <title>The complete genome of Ornithobacterium rhinotracheale DSM 15997.</title>
        <authorList>
            <consortium name="US DOE Joint Genome Institute (JGI-PGF)"/>
            <person name="Lucas S."/>
            <person name="Copeland A."/>
            <person name="Lapidus A."/>
            <person name="Goodwin L."/>
            <person name="Pitluck S."/>
            <person name="Peters L."/>
            <person name="Mikhailova N."/>
            <person name="Teshima H."/>
            <person name="Kyrpides N."/>
            <person name="Mavromatis K."/>
            <person name="Pagani I."/>
            <person name="Ivanova N."/>
            <person name="Ovchinnikova G."/>
            <person name="Zeytun A."/>
            <person name="Detter J.C."/>
            <person name="Han C."/>
            <person name="Land M."/>
            <person name="Hauser L."/>
            <person name="Markowitz V."/>
            <person name="Cheng J.-F."/>
            <person name="Hugenholtz P."/>
            <person name="Woyke T."/>
            <person name="Wu D."/>
            <person name="Lang E."/>
            <person name="Kopitz M."/>
            <person name="Brambilla E."/>
            <person name="Klenk H.-P."/>
            <person name="Eisen J.A."/>
        </authorList>
    </citation>
    <scope>NUCLEOTIDE SEQUENCE [LARGE SCALE GENOMIC DNA]</scope>
    <source>
        <strain evidence="4">ATCC 51463 / DSM 15997 / CCUG 23171 / LMG 9086</strain>
    </source>
</reference>
<dbReference type="FunFam" id="2.170.130.10:FF:000003">
    <property type="entry name" value="SusC/RagA family TonB-linked outer membrane protein"/>
    <property type="match status" value="1"/>
</dbReference>
<keyword evidence="1" id="KW-0812">Transmembrane</keyword>
<dbReference type="InterPro" id="IPR023996">
    <property type="entry name" value="TonB-dep_OMP_SusC/RagA"/>
</dbReference>
<dbReference type="Gene3D" id="2.170.130.10">
    <property type="entry name" value="TonB-dependent receptor, plug domain"/>
    <property type="match status" value="1"/>
</dbReference>
<keyword evidence="1" id="KW-0813">Transport</keyword>
<keyword evidence="1" id="KW-1134">Transmembrane beta strand</keyword>
<keyword evidence="1" id="KW-0472">Membrane</keyword>
<keyword evidence="1" id="KW-0998">Cell outer membrane</keyword>
<evidence type="ECO:0000259" key="2">
    <source>
        <dbReference type="Pfam" id="PF07715"/>
    </source>
</evidence>
<organism evidence="3 4">
    <name type="scientific">Ornithobacterium rhinotracheale (strain ATCC 51463 / DSM 15997 / CCUG 23171 / CIP 104009 / LMG 9086)</name>
    <dbReference type="NCBI Taxonomy" id="867902"/>
    <lineage>
        <taxon>Bacteria</taxon>
        <taxon>Pseudomonadati</taxon>
        <taxon>Bacteroidota</taxon>
        <taxon>Flavobacteriia</taxon>
        <taxon>Flavobacteriales</taxon>
        <taxon>Weeksellaceae</taxon>
        <taxon>Ornithobacterium</taxon>
    </lineage>
</organism>
<comment type="similarity">
    <text evidence="1">Belongs to the TonB-dependent receptor family.</text>
</comment>
<evidence type="ECO:0000313" key="3">
    <source>
        <dbReference type="EMBL" id="AFL98479.1"/>
    </source>
</evidence>
<name>I4A3E5_ORNRL</name>
<dbReference type="InterPro" id="IPR012910">
    <property type="entry name" value="Plug_dom"/>
</dbReference>
<dbReference type="InterPro" id="IPR037066">
    <property type="entry name" value="Plug_dom_sf"/>
</dbReference>
<protein>
    <submittedName>
        <fullName evidence="3">TonB-linked outer membrane protein, SusC/RagA family</fullName>
    </submittedName>
</protein>
<dbReference type="PATRIC" id="fig|867902.3.peg.2304"/>
<evidence type="ECO:0000313" key="4">
    <source>
        <dbReference type="Proteomes" id="UP000006051"/>
    </source>
</evidence>
<dbReference type="InterPro" id="IPR023997">
    <property type="entry name" value="TonB-dep_OMP_SusC/RagA_CS"/>
</dbReference>
<dbReference type="PROSITE" id="PS52016">
    <property type="entry name" value="TONB_DEPENDENT_REC_3"/>
    <property type="match status" value="1"/>
</dbReference>
<dbReference type="RefSeq" id="WP_014791980.1">
    <property type="nucleotide sequence ID" value="NC_018016.1"/>
</dbReference>
<feature type="domain" description="TonB-dependent receptor plug" evidence="2">
    <location>
        <begin position="110"/>
        <end position="216"/>
    </location>
</feature>
<dbReference type="AlphaFoldDB" id="I4A3E5"/>
<dbReference type="eggNOG" id="COG4206">
    <property type="taxonomic scope" value="Bacteria"/>
</dbReference>
<dbReference type="EMBL" id="CP003283">
    <property type="protein sequence ID" value="AFL98479.1"/>
    <property type="molecule type" value="Genomic_DNA"/>
</dbReference>
<dbReference type="GeneID" id="71570413"/>
<dbReference type="InterPro" id="IPR008969">
    <property type="entry name" value="CarboxyPept-like_regulatory"/>
</dbReference>
<accession>I4A3E5</accession>
<gene>
    <name evidence="3" type="ordered locus">Ornrh_2350</name>
</gene>
<comment type="subcellular location">
    <subcellularLocation>
        <location evidence="1">Cell outer membrane</location>
        <topology evidence="1">Multi-pass membrane protein</topology>
    </subcellularLocation>
</comment>
<dbReference type="Pfam" id="PF07715">
    <property type="entry name" value="Plug"/>
    <property type="match status" value="1"/>
</dbReference>
<dbReference type="NCBIfam" id="TIGR04057">
    <property type="entry name" value="SusC_RagA_signa"/>
    <property type="match status" value="1"/>
</dbReference>
<dbReference type="STRING" id="867902.Ornrh_2350"/>
<proteinExistence type="inferred from homology"/>
<dbReference type="InterPro" id="IPR039426">
    <property type="entry name" value="TonB-dep_rcpt-like"/>
</dbReference>
<dbReference type="KEGG" id="orh:Ornrh_2350"/>